<dbReference type="EMBL" id="JBAHYK010001338">
    <property type="protein sequence ID" value="KAL0568442.1"/>
    <property type="molecule type" value="Genomic_DNA"/>
</dbReference>
<feature type="compositionally biased region" description="Polar residues" evidence="1">
    <location>
        <begin position="252"/>
        <end position="268"/>
    </location>
</feature>
<accession>A0ABR3EZW4</accession>
<comment type="caution">
    <text evidence="2">The sequence shown here is derived from an EMBL/GenBank/DDBJ whole genome shotgun (WGS) entry which is preliminary data.</text>
</comment>
<evidence type="ECO:0000313" key="2">
    <source>
        <dbReference type="EMBL" id="KAL0568442.1"/>
    </source>
</evidence>
<evidence type="ECO:0000313" key="3">
    <source>
        <dbReference type="Proteomes" id="UP001465976"/>
    </source>
</evidence>
<keyword evidence="3" id="KW-1185">Reference proteome</keyword>
<proteinExistence type="predicted"/>
<sequence length="324" mass="35396">MPPVAGYPKDIPAVLKLFETLSSISVDDHARICTQVSSSRSLPNGKYPSPAHSVAHHFTNDPHGYAFTYVVEKGVGKRMPSYGSIIEGIHCQPGWVLDKATPTMNEGKHHGGVRYLLQNSAISGGLYVSRLVAKQQNFREGDRRRRLVLIAYIFQKIEIWPLHLPPPQITWPAQAHPLFRLRPPTRNTPKLAVDEDGDVDLDLHSITSDPNRRSASPSPSNRTAMANEKQLGESTQAKATGAPQLPDHQDAPHSSFTIPPTAPTASSSNDRRAANQDLPRPVQGLSNTNTVALNDVILAALANGNAVNLQHTFNFYINSNPNPS</sequence>
<reference evidence="2 3" key="1">
    <citation type="submission" date="2024-02" db="EMBL/GenBank/DDBJ databases">
        <title>A draft genome for the cacao thread blight pathogen Marasmius crinis-equi.</title>
        <authorList>
            <person name="Cohen S.P."/>
            <person name="Baruah I.K."/>
            <person name="Amoako-Attah I."/>
            <person name="Bukari Y."/>
            <person name="Meinhardt L.W."/>
            <person name="Bailey B.A."/>
        </authorList>
    </citation>
    <scope>NUCLEOTIDE SEQUENCE [LARGE SCALE GENOMIC DNA]</scope>
    <source>
        <strain evidence="2 3">GH-76</strain>
    </source>
</reference>
<name>A0ABR3EZW4_9AGAR</name>
<organism evidence="2 3">
    <name type="scientific">Marasmius crinis-equi</name>
    <dbReference type="NCBI Taxonomy" id="585013"/>
    <lineage>
        <taxon>Eukaryota</taxon>
        <taxon>Fungi</taxon>
        <taxon>Dikarya</taxon>
        <taxon>Basidiomycota</taxon>
        <taxon>Agaricomycotina</taxon>
        <taxon>Agaricomycetes</taxon>
        <taxon>Agaricomycetidae</taxon>
        <taxon>Agaricales</taxon>
        <taxon>Marasmiineae</taxon>
        <taxon>Marasmiaceae</taxon>
        <taxon>Marasmius</taxon>
    </lineage>
</organism>
<feature type="compositionally biased region" description="Low complexity" evidence="1">
    <location>
        <begin position="213"/>
        <end position="222"/>
    </location>
</feature>
<feature type="region of interest" description="Disordered" evidence="1">
    <location>
        <begin position="179"/>
        <end position="286"/>
    </location>
</feature>
<dbReference type="Proteomes" id="UP001465976">
    <property type="component" value="Unassembled WGS sequence"/>
</dbReference>
<protein>
    <submittedName>
        <fullName evidence="2">Uncharacterized protein</fullName>
    </submittedName>
</protein>
<evidence type="ECO:0000256" key="1">
    <source>
        <dbReference type="SAM" id="MobiDB-lite"/>
    </source>
</evidence>
<gene>
    <name evidence="2" type="ORF">V5O48_013541</name>
</gene>